<feature type="region of interest" description="Disordered" evidence="1">
    <location>
        <begin position="59"/>
        <end position="110"/>
    </location>
</feature>
<protein>
    <submittedName>
        <fullName evidence="2">Uncharacterized protein</fullName>
    </submittedName>
</protein>
<organism evidence="2 3">
    <name type="scientific">Prorocentrum cordatum</name>
    <dbReference type="NCBI Taxonomy" id="2364126"/>
    <lineage>
        <taxon>Eukaryota</taxon>
        <taxon>Sar</taxon>
        <taxon>Alveolata</taxon>
        <taxon>Dinophyceae</taxon>
        <taxon>Prorocentrales</taxon>
        <taxon>Prorocentraceae</taxon>
        <taxon>Prorocentrum</taxon>
    </lineage>
</organism>
<comment type="caution">
    <text evidence="2">The sequence shown here is derived from an EMBL/GenBank/DDBJ whole genome shotgun (WGS) entry which is preliminary data.</text>
</comment>
<name>A0ABN9X953_9DINO</name>
<dbReference type="EMBL" id="CAUYUJ010020126">
    <property type="protein sequence ID" value="CAK0896009.1"/>
    <property type="molecule type" value="Genomic_DNA"/>
</dbReference>
<evidence type="ECO:0000313" key="2">
    <source>
        <dbReference type="EMBL" id="CAK0896009.1"/>
    </source>
</evidence>
<sequence>MATGWAAAASVRALRARGPASRRFASASGRSSSAAGGVLAVAAAPAAAALLSWSQLRAADRSEAPGGPRPARSRAHVSLAEGEEAEPSSRPPVFLEEGVAGSRGRRHREG</sequence>
<accession>A0ABN9X953</accession>
<dbReference type="Proteomes" id="UP001189429">
    <property type="component" value="Unassembled WGS sequence"/>
</dbReference>
<feature type="region of interest" description="Disordered" evidence="1">
    <location>
        <begin position="16"/>
        <end position="35"/>
    </location>
</feature>
<reference evidence="2" key="1">
    <citation type="submission" date="2023-10" db="EMBL/GenBank/DDBJ databases">
        <authorList>
            <person name="Chen Y."/>
            <person name="Shah S."/>
            <person name="Dougan E. K."/>
            <person name="Thang M."/>
            <person name="Chan C."/>
        </authorList>
    </citation>
    <scope>NUCLEOTIDE SEQUENCE [LARGE SCALE GENOMIC DNA]</scope>
</reference>
<keyword evidence="3" id="KW-1185">Reference proteome</keyword>
<evidence type="ECO:0000313" key="3">
    <source>
        <dbReference type="Proteomes" id="UP001189429"/>
    </source>
</evidence>
<evidence type="ECO:0000256" key="1">
    <source>
        <dbReference type="SAM" id="MobiDB-lite"/>
    </source>
</evidence>
<proteinExistence type="predicted"/>
<gene>
    <name evidence="2" type="ORF">PCOR1329_LOCUS74598</name>
</gene>